<evidence type="ECO:0000313" key="2">
    <source>
        <dbReference type="EMBL" id="MBM2621405.1"/>
    </source>
</evidence>
<proteinExistence type="predicted"/>
<gene>
    <name evidence="2" type="ORF">JIG36_38470</name>
</gene>
<reference evidence="2 3" key="1">
    <citation type="submission" date="2021-01" db="EMBL/GenBank/DDBJ databases">
        <title>Actinoplanes sp. nov. LDG1-06 isolated from lichen.</title>
        <authorList>
            <person name="Saeng-In P."/>
            <person name="Phongsopitanun W."/>
            <person name="Kanchanasin P."/>
            <person name="Yuki M."/>
            <person name="Kudo T."/>
            <person name="Ohkuma M."/>
            <person name="Tanasupawat S."/>
        </authorList>
    </citation>
    <scope>NUCLEOTIDE SEQUENCE [LARGE SCALE GENOMIC DNA]</scope>
    <source>
        <strain evidence="2 3">LDG1-06</strain>
    </source>
</reference>
<keyword evidence="1" id="KW-0812">Transmembrane</keyword>
<keyword evidence="3" id="KW-1185">Reference proteome</keyword>
<keyword evidence="1" id="KW-0472">Membrane</keyword>
<feature type="transmembrane region" description="Helical" evidence="1">
    <location>
        <begin position="40"/>
        <end position="62"/>
    </location>
</feature>
<accession>A0ABS2ANJ6</accession>
<dbReference type="RefSeq" id="WP_203381377.1">
    <property type="nucleotide sequence ID" value="NZ_JAENHP010000019.1"/>
</dbReference>
<dbReference type="Proteomes" id="UP000632138">
    <property type="component" value="Unassembled WGS sequence"/>
</dbReference>
<keyword evidence="1" id="KW-1133">Transmembrane helix</keyword>
<comment type="caution">
    <text evidence="2">The sequence shown here is derived from an EMBL/GenBank/DDBJ whole genome shotgun (WGS) entry which is preliminary data.</text>
</comment>
<evidence type="ECO:0000313" key="3">
    <source>
        <dbReference type="Proteomes" id="UP000632138"/>
    </source>
</evidence>
<name>A0ABS2ANJ6_9ACTN</name>
<protein>
    <submittedName>
        <fullName evidence="2">Uncharacterized protein</fullName>
    </submittedName>
</protein>
<organism evidence="2 3">
    <name type="scientific">Paractinoplanes ovalisporus</name>
    <dbReference type="NCBI Taxonomy" id="2810368"/>
    <lineage>
        <taxon>Bacteria</taxon>
        <taxon>Bacillati</taxon>
        <taxon>Actinomycetota</taxon>
        <taxon>Actinomycetes</taxon>
        <taxon>Micromonosporales</taxon>
        <taxon>Micromonosporaceae</taxon>
        <taxon>Paractinoplanes</taxon>
    </lineage>
</organism>
<evidence type="ECO:0000256" key="1">
    <source>
        <dbReference type="SAM" id="Phobius"/>
    </source>
</evidence>
<dbReference type="EMBL" id="JAENHP010000019">
    <property type="protein sequence ID" value="MBM2621405.1"/>
    <property type="molecule type" value="Genomic_DNA"/>
</dbReference>
<sequence>MSDEKIIEAAYEKIAAAAPPPERVRARILARSQAHRQRRAVLVGAGSLGAVAAVTAVGVPLARRSTPSATAPSASAAASPSAPAGPLSLVPLRLTVGWLPTGVGEQYRTATLRGATVAGSTRSWTLNGVPYPTDGSVAKGVTLSIGERIDDNSGTPVTIGDVTGKLRVTDSSFVEWTPPGGPSLIVSVYGLPDSTAVALRMARSVIPTRATMPVWAQAAWIPARFRGTVTAALLPGVDGGWRQDMTFSSPNHAQTLRITARTTEPTEPTLHKVHRSDGVWLSIPEDTPGVLGPEPAQPPTRHEAERLLTEFVYHAPDLDWVGSHTTG</sequence>